<dbReference type="PANTHER" id="PTHR10877">
    <property type="entry name" value="POLYCYSTIN FAMILY MEMBER"/>
    <property type="match status" value="1"/>
</dbReference>
<evidence type="ECO:0000313" key="22">
    <source>
        <dbReference type="Proteomes" id="UP000252519"/>
    </source>
</evidence>
<name>A0A368GX07_ANCCA</name>
<reference evidence="21 22" key="1">
    <citation type="submission" date="2014-10" db="EMBL/GenBank/DDBJ databases">
        <title>Draft genome of the hookworm Ancylostoma caninum.</title>
        <authorList>
            <person name="Mitreva M."/>
        </authorList>
    </citation>
    <scope>NUCLEOTIDE SEQUENCE [LARGE SCALE GENOMIC DNA]</scope>
    <source>
        <strain evidence="21 22">Baltimore</strain>
    </source>
</reference>
<evidence type="ECO:0000256" key="6">
    <source>
        <dbReference type="ARBA" id="ARBA00022692"/>
    </source>
</evidence>
<feature type="transmembrane region" description="Helical" evidence="18">
    <location>
        <begin position="401"/>
        <end position="421"/>
    </location>
</feature>
<evidence type="ECO:0000256" key="14">
    <source>
        <dbReference type="ARBA" id="ARBA00023303"/>
    </source>
</evidence>
<dbReference type="FunFam" id="1.10.287.70:FF:000055">
    <property type="entry name" value="Polycystic kidney disease 2-like 1"/>
    <property type="match status" value="1"/>
</dbReference>
<dbReference type="EMBL" id="JOJR01000042">
    <property type="protein sequence ID" value="RCN48864.1"/>
    <property type="molecule type" value="Genomic_DNA"/>
</dbReference>
<evidence type="ECO:0000256" key="8">
    <source>
        <dbReference type="ARBA" id="ARBA00023054"/>
    </source>
</evidence>
<feature type="transmembrane region" description="Helical" evidence="18">
    <location>
        <begin position="306"/>
        <end position="333"/>
    </location>
</feature>
<evidence type="ECO:0000256" key="12">
    <source>
        <dbReference type="ARBA" id="ARBA00023180"/>
    </source>
</evidence>
<comment type="subcellular location">
    <subcellularLocation>
        <location evidence="2">Cell membrane</location>
        <topology evidence="2">Multi-pass membrane protein</topology>
    </subcellularLocation>
    <subcellularLocation>
        <location evidence="1">Cell projection</location>
        <location evidence="1">Cilium</location>
    </subcellularLocation>
</comment>
<evidence type="ECO:0000256" key="9">
    <source>
        <dbReference type="ARBA" id="ARBA00023065"/>
    </source>
</evidence>
<keyword evidence="15" id="KW-0479">Metal-binding</keyword>
<dbReference type="GO" id="GO:0005262">
    <property type="term" value="F:calcium channel activity"/>
    <property type="evidence" value="ECO:0007669"/>
    <property type="project" value="UniProtKB-KW"/>
</dbReference>
<dbReference type="InterPro" id="IPR046791">
    <property type="entry name" value="Polycystin_dom"/>
</dbReference>
<keyword evidence="8" id="KW-0175">Coiled coil</keyword>
<evidence type="ECO:0000256" key="18">
    <source>
        <dbReference type="SAM" id="Phobius"/>
    </source>
</evidence>
<feature type="transmembrane region" description="Helical" evidence="18">
    <location>
        <begin position="441"/>
        <end position="461"/>
    </location>
</feature>
<dbReference type="InterPro" id="IPR003915">
    <property type="entry name" value="PKD_2"/>
</dbReference>
<evidence type="ECO:0000259" key="19">
    <source>
        <dbReference type="Pfam" id="PF08016"/>
    </source>
</evidence>
<feature type="transmembrane region" description="Helical" evidence="18">
    <location>
        <begin position="345"/>
        <end position="367"/>
    </location>
</feature>
<dbReference type="GO" id="GO:0005886">
    <property type="term" value="C:plasma membrane"/>
    <property type="evidence" value="ECO:0007669"/>
    <property type="project" value="UniProtKB-SubCell"/>
</dbReference>
<evidence type="ECO:0000256" key="16">
    <source>
        <dbReference type="PIRSR" id="PIRSR603915-2"/>
    </source>
</evidence>
<proteinExistence type="inferred from homology"/>
<evidence type="ECO:0000256" key="13">
    <source>
        <dbReference type="ARBA" id="ARBA00023273"/>
    </source>
</evidence>
<dbReference type="PRINTS" id="PR01433">
    <property type="entry name" value="POLYCYSTIN2"/>
</dbReference>
<keyword evidence="9 15" id="KW-0406">Ion transport</keyword>
<dbReference type="SUPFAM" id="SSF81324">
    <property type="entry name" value="Voltage-gated potassium channels"/>
    <property type="match status" value="1"/>
</dbReference>
<organism evidence="21 22">
    <name type="scientific">Ancylostoma caninum</name>
    <name type="common">Dog hookworm</name>
    <dbReference type="NCBI Taxonomy" id="29170"/>
    <lineage>
        <taxon>Eukaryota</taxon>
        <taxon>Metazoa</taxon>
        <taxon>Ecdysozoa</taxon>
        <taxon>Nematoda</taxon>
        <taxon>Chromadorea</taxon>
        <taxon>Rhabditida</taxon>
        <taxon>Rhabditina</taxon>
        <taxon>Rhabditomorpha</taxon>
        <taxon>Strongyloidea</taxon>
        <taxon>Ancylostomatidae</taxon>
        <taxon>Ancylostomatinae</taxon>
        <taxon>Ancylostoma</taxon>
    </lineage>
</organism>
<feature type="transmembrane region" description="Helical" evidence="18">
    <location>
        <begin position="503"/>
        <end position="524"/>
    </location>
</feature>
<evidence type="ECO:0000256" key="17">
    <source>
        <dbReference type="SAM" id="MobiDB-lite"/>
    </source>
</evidence>
<evidence type="ECO:0000256" key="2">
    <source>
        <dbReference type="ARBA" id="ARBA00004651"/>
    </source>
</evidence>
<evidence type="ECO:0000259" key="20">
    <source>
        <dbReference type="Pfam" id="PF20519"/>
    </source>
</evidence>
<evidence type="ECO:0000256" key="4">
    <source>
        <dbReference type="ARBA" id="ARBA00022448"/>
    </source>
</evidence>
<keyword evidence="10 18" id="KW-0472">Membrane</keyword>
<dbReference type="InterPro" id="IPR051223">
    <property type="entry name" value="Polycystin"/>
</dbReference>
<evidence type="ECO:0000256" key="15">
    <source>
        <dbReference type="PIRSR" id="PIRSR603915-1"/>
    </source>
</evidence>
<dbReference type="GO" id="GO:0050982">
    <property type="term" value="P:detection of mechanical stimulus"/>
    <property type="evidence" value="ECO:0007669"/>
    <property type="project" value="TreeGrafter"/>
</dbReference>
<keyword evidence="15" id="KW-0106">Calcium</keyword>
<keyword evidence="12" id="KW-0325">Glycoprotein</keyword>
<gene>
    <name evidence="21" type="ORF">ANCCAN_05148</name>
</gene>
<evidence type="ECO:0000256" key="1">
    <source>
        <dbReference type="ARBA" id="ARBA00004138"/>
    </source>
</evidence>
<feature type="transmembrane region" description="Helical" evidence="18">
    <location>
        <begin position="73"/>
        <end position="95"/>
    </location>
</feature>
<feature type="disulfide bond" evidence="16">
    <location>
        <begin position="173"/>
        <end position="186"/>
    </location>
</feature>
<keyword evidence="15" id="KW-0109">Calcium transport</keyword>
<dbReference type="InterPro" id="IPR013122">
    <property type="entry name" value="PKD1_2_channel"/>
</dbReference>
<feature type="compositionally biased region" description="Basic and acidic residues" evidence="17">
    <location>
        <begin position="1"/>
        <end position="11"/>
    </location>
</feature>
<dbReference type="OrthoDB" id="444119at2759"/>
<keyword evidence="5" id="KW-1003">Cell membrane</keyword>
<sequence length="701" mass="80552">MASLDYKESPRNAKFPSGNESHILSTEEFDDAPRAPTESTGWPIKEAIMASHERKDDGTQKVTARTIFKMINYAIYLALVTYVALAQCSVQTFYFSKIIGDLFVTSKSTPTDKSFTELSAIDDIWGFLEDEFLVSLYRTDAPSTVDQEAMVYYNNRLLGQPRIRMLKVTNNSCTVANSFAREIIECFSNYNPSVEDKYPFGPADSEPYIWQDEEKLLTKPIYGTINLYSGGGFVLRLPVDNYDEAAALIKGVKSNRWIDRGTRAIIIDFTLFNANVNLFCIARLLLELPASGGVMPSYRFSTYDLMRYFGTFGHVMIVLEGILCGFIVFYIIEEFFELFRVRLRYFVNFWNFVDIVLLSLCCAELYLNYRRNEVAEDRINDVIQNGLTNAPFDDVVETQEVFNNIAAVILFLSWIKVFNYIGVNKTMNQLAATLSRSTKDIGGFAVMFAVFFFAYAQFGYLVFGTQIADYSTFYNAVFALLRTVLGDFNFVALERTNRILGPIFFITYVFFVFFVLLNMFLAIINDSYVEVKAELARQQEGEGIFDWIRKKLTRRSSETEKIATYNDYKVNLMMAGYNENDIDTAFDKLNIKYTDRVNDNALIEVGNEIREQTNRKKMIDEEYRSIAVLTRRIDMMDQAIFSVVDKMSKVLDQLNRIEQARVLAKEHENRLRAEALMMEAYRRGELGDISDGEGNEDRPEK</sequence>
<keyword evidence="7 18" id="KW-1133">Transmembrane helix</keyword>
<feature type="domain" description="Polycystin" evidence="20">
    <location>
        <begin position="115"/>
        <end position="305"/>
    </location>
</feature>
<keyword evidence="6 18" id="KW-0812">Transmembrane</keyword>
<feature type="transmembrane region" description="Helical" evidence="18">
    <location>
        <begin position="473"/>
        <end position="491"/>
    </location>
</feature>
<dbReference type="Gene3D" id="1.20.5.340">
    <property type="match status" value="1"/>
</dbReference>
<dbReference type="STRING" id="29170.A0A368GX07"/>
<feature type="region of interest" description="Disordered" evidence="17">
    <location>
        <begin position="1"/>
        <end position="38"/>
    </location>
</feature>
<evidence type="ECO:0000256" key="7">
    <source>
        <dbReference type="ARBA" id="ARBA00022989"/>
    </source>
</evidence>
<feature type="binding site" evidence="15">
    <location>
        <position position="587"/>
    </location>
    <ligand>
        <name>Ca(2+)</name>
        <dbReference type="ChEBI" id="CHEBI:29108"/>
        <label>2</label>
    </ligand>
</feature>
<evidence type="ECO:0000256" key="5">
    <source>
        <dbReference type="ARBA" id="ARBA00022475"/>
    </source>
</evidence>
<keyword evidence="4" id="KW-0813">Transport</keyword>
<evidence type="ECO:0000256" key="11">
    <source>
        <dbReference type="ARBA" id="ARBA00023157"/>
    </source>
</evidence>
<keyword evidence="14 15" id="KW-0407">Ion channel</keyword>
<keyword evidence="11" id="KW-1015">Disulfide bond</keyword>
<protein>
    <submittedName>
        <fullName evidence="21">Polycystin cation channel</fullName>
    </submittedName>
</protein>
<dbReference type="AlphaFoldDB" id="A0A368GX07"/>
<dbReference type="Pfam" id="PF08016">
    <property type="entry name" value="PKD_channel"/>
    <property type="match status" value="1"/>
</dbReference>
<dbReference type="Gene3D" id="1.10.287.70">
    <property type="match status" value="1"/>
</dbReference>
<comment type="caution">
    <text evidence="21">The sequence shown here is derived from an EMBL/GenBank/DDBJ whole genome shotgun (WGS) entry which is preliminary data.</text>
</comment>
<dbReference type="Proteomes" id="UP000252519">
    <property type="component" value="Unassembled WGS sequence"/>
</dbReference>
<evidence type="ECO:0000313" key="21">
    <source>
        <dbReference type="EMBL" id="RCN48864.1"/>
    </source>
</evidence>
<keyword evidence="22" id="KW-1185">Reference proteome</keyword>
<keyword evidence="15" id="KW-0107">Calcium channel</keyword>
<evidence type="ECO:0000256" key="3">
    <source>
        <dbReference type="ARBA" id="ARBA00007200"/>
    </source>
</evidence>
<keyword evidence="13" id="KW-0966">Cell projection</keyword>
<dbReference type="Pfam" id="PF20519">
    <property type="entry name" value="Polycystin_dom"/>
    <property type="match status" value="1"/>
</dbReference>
<accession>A0A368GX07</accession>
<evidence type="ECO:0000256" key="10">
    <source>
        <dbReference type="ARBA" id="ARBA00023136"/>
    </source>
</evidence>
<dbReference type="GO" id="GO:0005509">
    <property type="term" value="F:calcium ion binding"/>
    <property type="evidence" value="ECO:0007669"/>
    <property type="project" value="InterPro"/>
</dbReference>
<dbReference type="GO" id="GO:0005929">
    <property type="term" value="C:cilium"/>
    <property type="evidence" value="ECO:0007669"/>
    <property type="project" value="UniProtKB-SubCell"/>
</dbReference>
<dbReference type="PANTHER" id="PTHR10877:SF183">
    <property type="entry name" value="AT14535P-RELATED"/>
    <property type="match status" value="1"/>
</dbReference>
<feature type="domain" description="Polycystin cation channel PKD1/PKD2" evidence="19">
    <location>
        <begin position="308"/>
        <end position="531"/>
    </location>
</feature>
<comment type="similarity">
    <text evidence="3">Belongs to the polycystin family.</text>
</comment>